<feature type="transmembrane region" description="Helical" evidence="9">
    <location>
        <begin position="169"/>
        <end position="190"/>
    </location>
</feature>
<evidence type="ECO:0000256" key="4">
    <source>
        <dbReference type="ARBA" id="ARBA00022475"/>
    </source>
</evidence>
<organism evidence="11 12">
    <name type="scientific">Acidiferrobacter thiooxydans</name>
    <dbReference type="NCBI Taxonomy" id="163359"/>
    <lineage>
        <taxon>Bacteria</taxon>
        <taxon>Pseudomonadati</taxon>
        <taxon>Pseudomonadota</taxon>
        <taxon>Gammaproteobacteria</taxon>
        <taxon>Acidiferrobacterales</taxon>
        <taxon>Acidiferrobacteraceae</taxon>
        <taxon>Acidiferrobacter</taxon>
    </lineage>
</organism>
<evidence type="ECO:0000256" key="2">
    <source>
        <dbReference type="ARBA" id="ARBA00007069"/>
    </source>
</evidence>
<dbReference type="InterPro" id="IPR051124">
    <property type="entry name" value="Phosphate_Transport_Permease"/>
</dbReference>
<accession>A0A1C2G1C4</accession>
<comment type="subcellular location">
    <subcellularLocation>
        <location evidence="10">Cell inner membrane</location>
        <topology evidence="10">Multi-pass membrane protein</topology>
    </subcellularLocation>
    <subcellularLocation>
        <location evidence="1 9">Cell membrane</location>
        <topology evidence="1 9">Multi-pass membrane protein</topology>
    </subcellularLocation>
</comment>
<dbReference type="SUPFAM" id="SSF161098">
    <property type="entry name" value="MetI-like"/>
    <property type="match status" value="1"/>
</dbReference>
<evidence type="ECO:0000256" key="9">
    <source>
        <dbReference type="RuleBase" id="RU363032"/>
    </source>
</evidence>
<evidence type="ECO:0000256" key="7">
    <source>
        <dbReference type="ARBA" id="ARBA00022989"/>
    </source>
</evidence>
<dbReference type="GO" id="GO:0005886">
    <property type="term" value="C:plasma membrane"/>
    <property type="evidence" value="ECO:0007669"/>
    <property type="project" value="UniProtKB-SubCell"/>
</dbReference>
<feature type="transmembrane region" description="Helical" evidence="9">
    <location>
        <begin position="7"/>
        <end position="29"/>
    </location>
</feature>
<evidence type="ECO:0000256" key="5">
    <source>
        <dbReference type="ARBA" id="ARBA00022592"/>
    </source>
</evidence>
<comment type="similarity">
    <text evidence="2 10">Belongs to the binding-protein-dependent transport system permease family. CysTW subfamily.</text>
</comment>
<keyword evidence="8 9" id="KW-0472">Membrane</keyword>
<dbReference type="InterPro" id="IPR035906">
    <property type="entry name" value="MetI-like_sf"/>
</dbReference>
<sequence length="322" mass="33911">MTLRPFRIILVLVTSLIPLALLAILVFLARYSWPALTFNGWHFLTGHTWSLGNLYADPVKRRGVLVPIGANYGILVFIVGTLLTSAIALIIAVPVSLGVAIFLAEGLRSHRLKAPLSFVVEMLAAVPSVVYGLWGYAVLTPLVAHTLGPGLRAVLGFVPFFSGPIGSGYGLLAASIVLSLMVVPIIAATVRDALARVPSETKEAAYALGATHFEVVRRAMLPAVRGNIIGAGILGLGRALGETMAVLMVSGGALNYFPGNIYSPITTMASFIVSQLDSAMQDPTGMAVRSLAEIALILFIISVITNIIARLLTGTSRNASPA</sequence>
<dbReference type="PANTHER" id="PTHR30425">
    <property type="entry name" value="PHOSPHATE TRANSPORT SYSTEM PERMEASE PROTEIN PST"/>
    <property type="match status" value="1"/>
</dbReference>
<keyword evidence="4" id="KW-1003">Cell membrane</keyword>
<dbReference type="InterPro" id="IPR011864">
    <property type="entry name" value="Phosphate_PstC"/>
</dbReference>
<dbReference type="NCBIfam" id="TIGR02138">
    <property type="entry name" value="phosphate_pstC"/>
    <property type="match status" value="1"/>
</dbReference>
<evidence type="ECO:0000256" key="3">
    <source>
        <dbReference type="ARBA" id="ARBA00022448"/>
    </source>
</evidence>
<dbReference type="Gene3D" id="1.10.3720.10">
    <property type="entry name" value="MetI-like"/>
    <property type="match status" value="1"/>
</dbReference>
<evidence type="ECO:0000256" key="1">
    <source>
        <dbReference type="ARBA" id="ARBA00004651"/>
    </source>
</evidence>
<dbReference type="RefSeq" id="WP_065970478.1">
    <property type="nucleotide sequence ID" value="NZ_CP080624.1"/>
</dbReference>
<evidence type="ECO:0000313" key="11">
    <source>
        <dbReference type="EMBL" id="RCN56127.1"/>
    </source>
</evidence>
<gene>
    <name evidence="11" type="primary">pstC</name>
    <name evidence="11" type="ORF">C4900_09705</name>
</gene>
<evidence type="ECO:0000256" key="6">
    <source>
        <dbReference type="ARBA" id="ARBA00022692"/>
    </source>
</evidence>
<dbReference type="Pfam" id="PF00528">
    <property type="entry name" value="BPD_transp_1"/>
    <property type="match status" value="1"/>
</dbReference>
<evidence type="ECO:0000256" key="8">
    <source>
        <dbReference type="ARBA" id="ARBA00023136"/>
    </source>
</evidence>
<comment type="function">
    <text evidence="10">Part of the binding-protein-dependent transport system for phosphate; probably responsible for the translocation of the substrate across the membrane.</text>
</comment>
<proteinExistence type="inferred from homology"/>
<dbReference type="OrthoDB" id="9785113at2"/>
<name>A0A1C2G1C4_9GAMM</name>
<protein>
    <recommendedName>
        <fullName evidence="10">Phosphate transport system permease protein</fullName>
    </recommendedName>
</protein>
<feature type="transmembrane region" description="Helical" evidence="9">
    <location>
        <begin position="74"/>
        <end position="104"/>
    </location>
</feature>
<keyword evidence="10" id="KW-0997">Cell inner membrane</keyword>
<dbReference type="PROSITE" id="PS50928">
    <property type="entry name" value="ABC_TM1"/>
    <property type="match status" value="1"/>
</dbReference>
<dbReference type="Proteomes" id="UP000253250">
    <property type="component" value="Unassembled WGS sequence"/>
</dbReference>
<keyword evidence="7 9" id="KW-1133">Transmembrane helix</keyword>
<dbReference type="GO" id="GO:0006817">
    <property type="term" value="P:phosphate ion transport"/>
    <property type="evidence" value="ECO:0007669"/>
    <property type="project" value="UniProtKB-KW"/>
</dbReference>
<comment type="caution">
    <text evidence="11">The sequence shown here is derived from an EMBL/GenBank/DDBJ whole genome shotgun (WGS) entry which is preliminary data.</text>
</comment>
<dbReference type="InterPro" id="IPR000515">
    <property type="entry name" value="MetI-like"/>
</dbReference>
<keyword evidence="5 10" id="KW-0592">Phosphate transport</keyword>
<reference evidence="11 12" key="1">
    <citation type="submission" date="2018-02" db="EMBL/GenBank/DDBJ databases">
        <title>Insights into the biology of acidophilic members of the Acidiferrobacteraceae family derived from comparative genomic analyses.</title>
        <authorList>
            <person name="Issotta F."/>
            <person name="Thyssen C."/>
            <person name="Mena C."/>
            <person name="Moya A."/>
            <person name="Bellenberg S."/>
            <person name="Sproer C."/>
            <person name="Covarrubias P.C."/>
            <person name="Sand W."/>
            <person name="Quatrini R."/>
            <person name="Vera M."/>
        </authorList>
    </citation>
    <scope>NUCLEOTIDE SEQUENCE [LARGE SCALE GENOMIC DNA]</scope>
    <source>
        <strain evidence="12">m-1</strain>
    </source>
</reference>
<dbReference type="AlphaFoldDB" id="A0A1C2G1C4"/>
<dbReference type="STRING" id="163359.A9R16_12150"/>
<feature type="transmembrane region" description="Helical" evidence="9">
    <location>
        <begin position="291"/>
        <end position="312"/>
    </location>
</feature>
<keyword evidence="6 9" id="KW-0812">Transmembrane</keyword>
<dbReference type="CDD" id="cd06261">
    <property type="entry name" value="TM_PBP2"/>
    <property type="match status" value="1"/>
</dbReference>
<evidence type="ECO:0000256" key="10">
    <source>
        <dbReference type="RuleBase" id="RU363054"/>
    </source>
</evidence>
<keyword evidence="12" id="KW-1185">Reference proteome</keyword>
<feature type="transmembrane region" description="Helical" evidence="9">
    <location>
        <begin position="227"/>
        <end position="249"/>
    </location>
</feature>
<keyword evidence="3 9" id="KW-0813">Transport</keyword>
<evidence type="ECO:0000313" key="12">
    <source>
        <dbReference type="Proteomes" id="UP000253250"/>
    </source>
</evidence>
<dbReference type="PANTHER" id="PTHR30425:SF1">
    <property type="entry name" value="PHOSPHATE TRANSPORT SYSTEM PERMEASE PROTEIN PSTC"/>
    <property type="match status" value="1"/>
</dbReference>
<feature type="transmembrane region" description="Helical" evidence="9">
    <location>
        <begin position="116"/>
        <end position="137"/>
    </location>
</feature>
<dbReference type="GO" id="GO:0005315">
    <property type="term" value="F:phosphate transmembrane transporter activity"/>
    <property type="evidence" value="ECO:0007669"/>
    <property type="project" value="InterPro"/>
</dbReference>
<dbReference type="EMBL" id="PSYR01000002">
    <property type="protein sequence ID" value="RCN56127.1"/>
    <property type="molecule type" value="Genomic_DNA"/>
</dbReference>